<organism evidence="13 14">
    <name type="scientific">Pseudidiomarina maritima</name>
    <dbReference type="NCBI Taxonomy" id="519453"/>
    <lineage>
        <taxon>Bacteria</taxon>
        <taxon>Pseudomonadati</taxon>
        <taxon>Pseudomonadota</taxon>
        <taxon>Gammaproteobacteria</taxon>
        <taxon>Alteromonadales</taxon>
        <taxon>Idiomarinaceae</taxon>
        <taxon>Pseudidiomarina</taxon>
    </lineage>
</organism>
<feature type="binding site" evidence="11">
    <location>
        <begin position="10"/>
        <end position="17"/>
    </location>
    <ligand>
        <name>ATP</name>
        <dbReference type="ChEBI" id="CHEBI:30616"/>
    </ligand>
</feature>
<proteinExistence type="inferred from homology"/>
<keyword evidence="7 11" id="KW-0418">Kinase</keyword>
<dbReference type="GO" id="GO:0004798">
    <property type="term" value="F:dTMP kinase activity"/>
    <property type="evidence" value="ECO:0007669"/>
    <property type="project" value="UniProtKB-UniRule"/>
</dbReference>
<dbReference type="Gene3D" id="3.40.50.300">
    <property type="entry name" value="P-loop containing nucleotide triphosphate hydrolases"/>
    <property type="match status" value="1"/>
</dbReference>
<dbReference type="OrthoDB" id="9774907at2"/>
<evidence type="ECO:0000256" key="2">
    <source>
        <dbReference type="ARBA" id="ARBA00012980"/>
    </source>
</evidence>
<dbReference type="InterPro" id="IPR027417">
    <property type="entry name" value="P-loop_NTPase"/>
</dbReference>
<dbReference type="FunFam" id="3.40.50.300:FF:000321">
    <property type="entry name" value="Thymidylate kinase"/>
    <property type="match status" value="1"/>
</dbReference>
<reference evidence="13 14" key="1">
    <citation type="submission" date="2018-05" db="EMBL/GenBank/DDBJ databases">
        <title>Freshwater and sediment microbial communities from various areas in North America, analyzing microbe dynamics in response to fracking.</title>
        <authorList>
            <person name="Lamendella R."/>
        </authorList>
    </citation>
    <scope>NUCLEOTIDE SEQUENCE [LARGE SCALE GENOMIC DNA]</scope>
    <source>
        <strain evidence="13 14">125B1</strain>
    </source>
</reference>
<dbReference type="SUPFAM" id="SSF52540">
    <property type="entry name" value="P-loop containing nucleoside triphosphate hydrolases"/>
    <property type="match status" value="1"/>
</dbReference>
<evidence type="ECO:0000256" key="11">
    <source>
        <dbReference type="HAMAP-Rule" id="MF_00165"/>
    </source>
</evidence>
<dbReference type="EMBL" id="QGTT01000002">
    <property type="protein sequence ID" value="PWW15195.1"/>
    <property type="molecule type" value="Genomic_DNA"/>
</dbReference>
<evidence type="ECO:0000259" key="12">
    <source>
        <dbReference type="Pfam" id="PF02223"/>
    </source>
</evidence>
<keyword evidence="14" id="KW-1185">Reference proteome</keyword>
<keyword evidence="5 11" id="KW-0545">Nucleotide biosynthesis</keyword>
<dbReference type="Proteomes" id="UP000246964">
    <property type="component" value="Unassembled WGS sequence"/>
</dbReference>
<evidence type="ECO:0000256" key="5">
    <source>
        <dbReference type="ARBA" id="ARBA00022727"/>
    </source>
</evidence>
<dbReference type="InterPro" id="IPR018094">
    <property type="entry name" value="Thymidylate_kinase"/>
</dbReference>
<dbReference type="Pfam" id="PF02223">
    <property type="entry name" value="Thymidylate_kin"/>
    <property type="match status" value="1"/>
</dbReference>
<feature type="domain" description="Thymidylate kinase-like" evidence="12">
    <location>
        <begin position="8"/>
        <end position="196"/>
    </location>
</feature>
<dbReference type="InterPro" id="IPR039430">
    <property type="entry name" value="Thymidylate_kin-like_dom"/>
</dbReference>
<keyword evidence="8 11" id="KW-0067">ATP-binding</keyword>
<evidence type="ECO:0000256" key="1">
    <source>
        <dbReference type="ARBA" id="ARBA00009776"/>
    </source>
</evidence>
<dbReference type="CDD" id="cd01672">
    <property type="entry name" value="TMPK"/>
    <property type="match status" value="1"/>
</dbReference>
<keyword evidence="6 11" id="KW-0547">Nucleotide-binding</keyword>
<dbReference type="AlphaFoldDB" id="A0A317QBY2"/>
<comment type="function">
    <text evidence="11">Phosphorylation of dTMP to form dTDP in both de novo and salvage pathways of dTTP synthesis.</text>
</comment>
<evidence type="ECO:0000256" key="6">
    <source>
        <dbReference type="ARBA" id="ARBA00022741"/>
    </source>
</evidence>
<dbReference type="PANTHER" id="PTHR10344">
    <property type="entry name" value="THYMIDYLATE KINASE"/>
    <property type="match status" value="1"/>
</dbReference>
<evidence type="ECO:0000313" key="14">
    <source>
        <dbReference type="Proteomes" id="UP000246964"/>
    </source>
</evidence>
<dbReference type="EC" id="2.7.4.9" evidence="2 11"/>
<name>A0A317QBY2_9GAMM</name>
<evidence type="ECO:0000256" key="10">
    <source>
        <dbReference type="ARBA" id="ARBA00048743"/>
    </source>
</evidence>
<comment type="catalytic activity">
    <reaction evidence="10 11">
        <text>dTMP + ATP = dTDP + ADP</text>
        <dbReference type="Rhea" id="RHEA:13517"/>
        <dbReference type="ChEBI" id="CHEBI:30616"/>
        <dbReference type="ChEBI" id="CHEBI:58369"/>
        <dbReference type="ChEBI" id="CHEBI:63528"/>
        <dbReference type="ChEBI" id="CHEBI:456216"/>
        <dbReference type="EC" id="2.7.4.9"/>
    </reaction>
</comment>
<keyword evidence="4 11" id="KW-0808">Transferase</keyword>
<evidence type="ECO:0000256" key="9">
    <source>
        <dbReference type="ARBA" id="ARBA00029962"/>
    </source>
</evidence>
<evidence type="ECO:0000313" key="13">
    <source>
        <dbReference type="EMBL" id="PWW15195.1"/>
    </source>
</evidence>
<dbReference type="GO" id="GO:0006235">
    <property type="term" value="P:dTTP biosynthetic process"/>
    <property type="evidence" value="ECO:0007669"/>
    <property type="project" value="UniProtKB-UniRule"/>
</dbReference>
<evidence type="ECO:0000256" key="3">
    <source>
        <dbReference type="ARBA" id="ARBA00017144"/>
    </source>
</evidence>
<dbReference type="RefSeq" id="WP_110075134.1">
    <property type="nucleotide sequence ID" value="NZ_QGTT01000002.1"/>
</dbReference>
<dbReference type="HAMAP" id="MF_00165">
    <property type="entry name" value="Thymidylate_kinase"/>
    <property type="match status" value="1"/>
</dbReference>
<gene>
    <name evidence="11" type="primary">tmk</name>
    <name evidence="13" type="ORF">DET45_102200</name>
</gene>
<accession>A0A317QBY2</accession>
<evidence type="ECO:0000256" key="7">
    <source>
        <dbReference type="ARBA" id="ARBA00022777"/>
    </source>
</evidence>
<dbReference type="PANTHER" id="PTHR10344:SF4">
    <property type="entry name" value="UMP-CMP KINASE 2, MITOCHONDRIAL"/>
    <property type="match status" value="1"/>
</dbReference>
<sequence length="210" mass="23352">MNGKFIVIEGLEGAGKSTAIACVMAYLQQHKLQPVTVREPGGTPLAEAIRDLVKQQWQEQLTAETELLLMYASRSQLVANVIKPALAQQQWVVADRHDLSSRAYQGGGRQLGDAKLQALKNLVLGDFAPDLTLLLDIDPQVGLQRARSRGDLDRIEQEHVSFFERTRQRYLEIAAADPSIKVIAAEQSIEQVQQQIIAVLDEYLVQLGLR</sequence>
<dbReference type="GO" id="GO:0005829">
    <property type="term" value="C:cytosol"/>
    <property type="evidence" value="ECO:0007669"/>
    <property type="project" value="TreeGrafter"/>
</dbReference>
<dbReference type="GO" id="GO:0006233">
    <property type="term" value="P:dTDP biosynthetic process"/>
    <property type="evidence" value="ECO:0007669"/>
    <property type="project" value="InterPro"/>
</dbReference>
<evidence type="ECO:0000256" key="4">
    <source>
        <dbReference type="ARBA" id="ARBA00022679"/>
    </source>
</evidence>
<dbReference type="GO" id="GO:0006227">
    <property type="term" value="P:dUDP biosynthetic process"/>
    <property type="evidence" value="ECO:0007669"/>
    <property type="project" value="TreeGrafter"/>
</dbReference>
<dbReference type="GO" id="GO:0005524">
    <property type="term" value="F:ATP binding"/>
    <property type="evidence" value="ECO:0007669"/>
    <property type="project" value="UniProtKB-UniRule"/>
</dbReference>
<comment type="similarity">
    <text evidence="1 11">Belongs to the thymidylate kinase family.</text>
</comment>
<protein>
    <recommendedName>
        <fullName evidence="3 11">Thymidylate kinase</fullName>
        <ecNumber evidence="2 11">2.7.4.9</ecNumber>
    </recommendedName>
    <alternativeName>
        <fullName evidence="9 11">dTMP kinase</fullName>
    </alternativeName>
</protein>
<comment type="caution">
    <text evidence="13">The sequence shown here is derived from an EMBL/GenBank/DDBJ whole genome shotgun (WGS) entry which is preliminary data.</text>
</comment>
<evidence type="ECO:0000256" key="8">
    <source>
        <dbReference type="ARBA" id="ARBA00022840"/>
    </source>
</evidence>
<dbReference type="NCBIfam" id="TIGR00041">
    <property type="entry name" value="DTMP_kinase"/>
    <property type="match status" value="1"/>
</dbReference>